<keyword evidence="3" id="KW-0145">Chemotaxis</keyword>
<dbReference type="RefSeq" id="WP_377313846.1">
    <property type="nucleotide sequence ID" value="NZ_JBHUIY010000002.1"/>
</dbReference>
<evidence type="ECO:0000256" key="11">
    <source>
        <dbReference type="SAM" id="Phobius"/>
    </source>
</evidence>
<comment type="similarity">
    <text evidence="9">Belongs to the methyl-accepting chemotaxis (MCP) protein family.</text>
</comment>
<dbReference type="InterPro" id="IPR000727">
    <property type="entry name" value="T_SNARE_dom"/>
</dbReference>
<dbReference type="InterPro" id="IPR004089">
    <property type="entry name" value="MCPsignal_dom"/>
</dbReference>
<feature type="transmembrane region" description="Helical" evidence="11">
    <location>
        <begin position="12"/>
        <end position="34"/>
    </location>
</feature>
<evidence type="ECO:0000256" key="8">
    <source>
        <dbReference type="ARBA" id="ARBA00023224"/>
    </source>
</evidence>
<dbReference type="PROSITE" id="PS50885">
    <property type="entry name" value="HAMP"/>
    <property type="match status" value="1"/>
</dbReference>
<evidence type="ECO:0000256" key="2">
    <source>
        <dbReference type="ARBA" id="ARBA00022475"/>
    </source>
</evidence>
<feature type="domain" description="HAMP" evidence="14">
    <location>
        <begin position="340"/>
        <end position="393"/>
    </location>
</feature>
<dbReference type="SMART" id="SM00304">
    <property type="entry name" value="HAMP"/>
    <property type="match status" value="1"/>
</dbReference>
<feature type="transmembrane region" description="Helical" evidence="11">
    <location>
        <begin position="320"/>
        <end position="340"/>
    </location>
</feature>
<feature type="domain" description="Methyl-accepting transducer" evidence="12">
    <location>
        <begin position="434"/>
        <end position="670"/>
    </location>
</feature>
<dbReference type="SMART" id="SM00283">
    <property type="entry name" value="MA"/>
    <property type="match status" value="1"/>
</dbReference>
<evidence type="ECO:0000256" key="3">
    <source>
        <dbReference type="ARBA" id="ARBA00022500"/>
    </source>
</evidence>
<dbReference type="Gene3D" id="3.30.450.20">
    <property type="entry name" value="PAS domain"/>
    <property type="match status" value="2"/>
</dbReference>
<keyword evidence="2" id="KW-1003">Cell membrane</keyword>
<dbReference type="Pfam" id="PF00015">
    <property type="entry name" value="MCPsignal"/>
    <property type="match status" value="1"/>
</dbReference>
<feature type="domain" description="T-SNARE coiled-coil homology" evidence="13">
    <location>
        <begin position="586"/>
        <end position="648"/>
    </location>
</feature>
<evidence type="ECO:0000259" key="13">
    <source>
        <dbReference type="PROSITE" id="PS50192"/>
    </source>
</evidence>
<keyword evidence="7 11" id="KW-0472">Membrane</keyword>
<evidence type="ECO:0000256" key="4">
    <source>
        <dbReference type="ARBA" id="ARBA00022519"/>
    </source>
</evidence>
<comment type="subcellular location">
    <subcellularLocation>
        <location evidence="1">Cell inner membrane</location>
        <topology evidence="1">Multi-pass membrane protein</topology>
    </subcellularLocation>
</comment>
<evidence type="ECO:0000313" key="16">
    <source>
        <dbReference type="Proteomes" id="UP001597296"/>
    </source>
</evidence>
<keyword evidence="8 10" id="KW-0807">Transducer</keyword>
<keyword evidence="5 11" id="KW-0812">Transmembrane</keyword>
<reference evidence="16" key="1">
    <citation type="journal article" date="2019" name="Int. J. Syst. Evol. Microbiol.">
        <title>The Global Catalogue of Microorganisms (GCM) 10K type strain sequencing project: providing services to taxonomists for standard genome sequencing and annotation.</title>
        <authorList>
            <consortium name="The Broad Institute Genomics Platform"/>
            <consortium name="The Broad Institute Genome Sequencing Center for Infectious Disease"/>
            <person name="Wu L."/>
            <person name="Ma J."/>
        </authorList>
    </citation>
    <scope>NUCLEOTIDE SEQUENCE [LARGE SCALE GENOMIC DNA]</scope>
    <source>
        <strain evidence="16">KCTC 15012</strain>
    </source>
</reference>
<keyword evidence="16" id="KW-1185">Reference proteome</keyword>
<dbReference type="PROSITE" id="PS50111">
    <property type="entry name" value="CHEMOTAXIS_TRANSDUC_2"/>
    <property type="match status" value="1"/>
</dbReference>
<evidence type="ECO:0000259" key="14">
    <source>
        <dbReference type="PROSITE" id="PS50885"/>
    </source>
</evidence>
<dbReference type="CDD" id="cd12913">
    <property type="entry name" value="PDC1_MCP_like"/>
    <property type="match status" value="1"/>
</dbReference>
<dbReference type="EMBL" id="JBHUIY010000002">
    <property type="protein sequence ID" value="MFD2232492.1"/>
    <property type="molecule type" value="Genomic_DNA"/>
</dbReference>
<dbReference type="PANTHER" id="PTHR32089">
    <property type="entry name" value="METHYL-ACCEPTING CHEMOTAXIS PROTEIN MCPB"/>
    <property type="match status" value="1"/>
</dbReference>
<evidence type="ECO:0000313" key="15">
    <source>
        <dbReference type="EMBL" id="MFD2232492.1"/>
    </source>
</evidence>
<dbReference type="PANTHER" id="PTHR32089:SF112">
    <property type="entry name" value="LYSOZYME-LIKE PROTEIN-RELATED"/>
    <property type="match status" value="1"/>
</dbReference>
<evidence type="ECO:0000256" key="9">
    <source>
        <dbReference type="ARBA" id="ARBA00029447"/>
    </source>
</evidence>
<keyword evidence="4" id="KW-0997">Cell inner membrane</keyword>
<keyword evidence="6 11" id="KW-1133">Transmembrane helix</keyword>
<dbReference type="SUPFAM" id="SSF58104">
    <property type="entry name" value="Methyl-accepting chemotaxis protein (MCP) signaling domain"/>
    <property type="match status" value="1"/>
</dbReference>
<dbReference type="Gene3D" id="1.10.287.950">
    <property type="entry name" value="Methyl-accepting chemotaxis protein"/>
    <property type="match status" value="1"/>
</dbReference>
<evidence type="ECO:0000256" key="5">
    <source>
        <dbReference type="ARBA" id="ARBA00022692"/>
    </source>
</evidence>
<evidence type="ECO:0000256" key="6">
    <source>
        <dbReference type="ARBA" id="ARBA00022989"/>
    </source>
</evidence>
<evidence type="ECO:0000259" key="12">
    <source>
        <dbReference type="PROSITE" id="PS50111"/>
    </source>
</evidence>
<evidence type="ECO:0000256" key="1">
    <source>
        <dbReference type="ARBA" id="ARBA00004429"/>
    </source>
</evidence>
<dbReference type="Pfam" id="PF00672">
    <property type="entry name" value="HAMP"/>
    <property type="match status" value="1"/>
</dbReference>
<dbReference type="Proteomes" id="UP001597296">
    <property type="component" value="Unassembled WGS sequence"/>
</dbReference>
<dbReference type="CDD" id="cd06225">
    <property type="entry name" value="HAMP"/>
    <property type="match status" value="1"/>
</dbReference>
<comment type="caution">
    <text evidence="15">The sequence shown here is derived from an EMBL/GenBank/DDBJ whole genome shotgun (WGS) entry which is preliminary data.</text>
</comment>
<sequence>MNVRALSIRAKIVIPLLAVALLSLGALAAFISYYQFHADERFARDLIRVEAVREAETTTRAIESALTATRANAVWIGSALAGGSFDRAATVLALKATLERTPAITGIYLGLEPGADGQEARHAGGPLGDKDGRALLYVFRSNGQVTAEPTPLTGDPAEQDWYYRPIAERREAITPPYPYEVDKKTVLMTTVVAPVTVAGVPRGVITADLSLTDLQARLGALRPMGTGFASLISSDGQWVGHPDSARLGKPAADAWAKDLLRRVAAGQPAETEYLDPVSGARMVALMVPVRFGAAPETWGFAVSVPYATIVATASQTRDTLVLSAVAIMLLICGVGAWVGASLSRPIRRMTATMERLAAGDLAVEIPGSGRHDEIGQMAEAVRVFKDNALRMRGLEADRAEGEARAAAQRREAALAVADHFEAAMLEMVEGVSAQAAGMQDIARDMRAGAQRSSTLASGVAASSRQTSANVQTVATATEELSASIGEINRQVSEAARISAAAAEQAHGTNAMVEGLARSAGRIGDVIGLITDIAAQTNLLALNATIEAARAGDAGKGFAVVAGEVKSLANQTARATDEISGQIATVQEETRRAVEAIGGIRAVIDEVRHISASIAAAVEQQGAATGEIARNVQEVARGTQEVSADIAAIDRQAGETGTAAEQVLTASSALARNSDQLRGEVGRFLDTLRVG</sequence>
<gene>
    <name evidence="15" type="ORF">ACFSNB_01595</name>
</gene>
<dbReference type="Pfam" id="PF02743">
    <property type="entry name" value="dCache_1"/>
    <property type="match status" value="1"/>
</dbReference>
<name>A0ABW5C6H6_9PROT</name>
<proteinExistence type="inferred from homology"/>
<dbReference type="InterPro" id="IPR033479">
    <property type="entry name" value="dCache_1"/>
</dbReference>
<dbReference type="InterPro" id="IPR003660">
    <property type="entry name" value="HAMP_dom"/>
</dbReference>
<evidence type="ECO:0000256" key="10">
    <source>
        <dbReference type="PROSITE-ProRule" id="PRU00284"/>
    </source>
</evidence>
<dbReference type="Gene3D" id="6.10.340.10">
    <property type="match status" value="1"/>
</dbReference>
<evidence type="ECO:0000256" key="7">
    <source>
        <dbReference type="ARBA" id="ARBA00023136"/>
    </source>
</evidence>
<protein>
    <submittedName>
        <fullName evidence="15">Methyl-accepting chemotaxis protein</fullName>
    </submittedName>
</protein>
<accession>A0ABW5C6H6</accession>
<organism evidence="15 16">
    <name type="scientific">Phaeospirillum tilakii</name>
    <dbReference type="NCBI Taxonomy" id="741673"/>
    <lineage>
        <taxon>Bacteria</taxon>
        <taxon>Pseudomonadati</taxon>
        <taxon>Pseudomonadota</taxon>
        <taxon>Alphaproteobacteria</taxon>
        <taxon>Rhodospirillales</taxon>
        <taxon>Rhodospirillaceae</taxon>
        <taxon>Phaeospirillum</taxon>
    </lineage>
</organism>
<dbReference type="PROSITE" id="PS50192">
    <property type="entry name" value="T_SNARE"/>
    <property type="match status" value="1"/>
</dbReference>